<accession>A0A917M3D3</accession>
<comment type="caution">
    <text evidence="1">The sequence shown here is derived from an EMBL/GenBank/DDBJ whole genome shotgun (WGS) entry which is preliminary data.</text>
</comment>
<dbReference type="Pfam" id="PF07237">
    <property type="entry name" value="DUF1428"/>
    <property type="match status" value="1"/>
</dbReference>
<dbReference type="Proteomes" id="UP000622860">
    <property type="component" value="Unassembled WGS sequence"/>
</dbReference>
<name>A0A917M3D3_9BACI</name>
<evidence type="ECO:0000313" key="2">
    <source>
        <dbReference type="Proteomes" id="UP000622860"/>
    </source>
</evidence>
<gene>
    <name evidence="1" type="ORF">GCM10011398_19320</name>
</gene>
<reference evidence="1" key="2">
    <citation type="submission" date="2020-09" db="EMBL/GenBank/DDBJ databases">
        <authorList>
            <person name="Sun Q."/>
            <person name="Zhou Y."/>
        </authorList>
    </citation>
    <scope>NUCLEOTIDE SEQUENCE</scope>
    <source>
        <strain evidence="1">CGMCC 1.12754</strain>
    </source>
</reference>
<organism evidence="1 2">
    <name type="scientific">Virgibacillus oceani</name>
    <dbReference type="NCBI Taxonomy" id="1479511"/>
    <lineage>
        <taxon>Bacteria</taxon>
        <taxon>Bacillati</taxon>
        <taxon>Bacillota</taxon>
        <taxon>Bacilli</taxon>
        <taxon>Bacillales</taxon>
        <taxon>Bacillaceae</taxon>
        <taxon>Virgibacillus</taxon>
    </lineage>
</organism>
<dbReference type="AlphaFoldDB" id="A0A917M3D3"/>
<dbReference type="Gene3D" id="3.30.70.100">
    <property type="match status" value="1"/>
</dbReference>
<protein>
    <submittedName>
        <fullName evidence="1">Uncharacterized protein</fullName>
    </submittedName>
</protein>
<dbReference type="EMBL" id="BMFR01000006">
    <property type="protein sequence ID" value="GGG74730.1"/>
    <property type="molecule type" value="Genomic_DNA"/>
</dbReference>
<dbReference type="RefSeq" id="WP_188455179.1">
    <property type="nucleotide sequence ID" value="NZ_BMFR01000006.1"/>
</dbReference>
<dbReference type="InterPro" id="IPR011008">
    <property type="entry name" value="Dimeric_a/b-barrel"/>
</dbReference>
<sequence>MYTVIYLYRVKKIHVQQFIDINEKAGEIYMAHGALEDHTYCADDLNGMHGCTGLLDVINVDDDEELFFGQTVFRNKSHYEEVMNNVNHDEKIKHLFQVMTNYVDLSKVISATFTT</sequence>
<proteinExistence type="predicted"/>
<evidence type="ECO:0000313" key="1">
    <source>
        <dbReference type="EMBL" id="GGG74730.1"/>
    </source>
</evidence>
<dbReference type="InterPro" id="IPR009874">
    <property type="entry name" value="DUF1428"/>
</dbReference>
<reference evidence="1" key="1">
    <citation type="journal article" date="2014" name="Int. J. Syst. Evol. Microbiol.">
        <title>Complete genome sequence of Corynebacterium casei LMG S-19264T (=DSM 44701T), isolated from a smear-ripened cheese.</title>
        <authorList>
            <consortium name="US DOE Joint Genome Institute (JGI-PGF)"/>
            <person name="Walter F."/>
            <person name="Albersmeier A."/>
            <person name="Kalinowski J."/>
            <person name="Ruckert C."/>
        </authorList>
    </citation>
    <scope>NUCLEOTIDE SEQUENCE</scope>
    <source>
        <strain evidence="1">CGMCC 1.12754</strain>
    </source>
</reference>
<keyword evidence="2" id="KW-1185">Reference proteome</keyword>
<dbReference type="SUPFAM" id="SSF54909">
    <property type="entry name" value="Dimeric alpha+beta barrel"/>
    <property type="match status" value="1"/>
</dbReference>